<sequence>MKSIAALLLVSAYMAVQVSGHGRLMNPPCRATMWRVGYDTPPDYNDNQLFCGGKSHQYDTQGGKCGICGDAYDEPQPRTHEIGGPYYKGIIVRNYAVGQEIKATVQITANHLGFFQFKMCPVSGDVEATQECLDKTYSDGGRNQLYLITTSQTEVRDFDVTLQLPEDLECEALRLPVAVPLLATTGESARTALEGTAADRRRSSTDVPTVSCFPTLGLHQYDTQGGKCGICGDAYDEPQPRTHEIGGPYYKGIIVRNYAVGQEIKATVQITANHLGFFQFKMCPVSGDVEATQECLDKHILTVAGTNSTDYYITDEVRDFDVTLQLPEDLECEHCVFQWRYHAGNDWGVCPDGTGRDGCGPQEEFYGCADVSVSRP</sequence>
<feature type="signal peptide" evidence="1">
    <location>
        <begin position="1"/>
        <end position="20"/>
    </location>
</feature>
<name>A0A6A4WT57_AMPAM</name>
<dbReference type="Pfam" id="PF03067">
    <property type="entry name" value="LPMO_10"/>
    <property type="match status" value="2"/>
</dbReference>
<evidence type="ECO:0000313" key="3">
    <source>
        <dbReference type="EMBL" id="KAF0306850.1"/>
    </source>
</evidence>
<keyword evidence="1" id="KW-0732">Signal</keyword>
<reference evidence="3 4" key="1">
    <citation type="submission" date="2019-07" db="EMBL/GenBank/DDBJ databases">
        <title>Draft genome assembly of a fouling barnacle, Amphibalanus amphitrite (Darwin, 1854): The first reference genome for Thecostraca.</title>
        <authorList>
            <person name="Kim W."/>
        </authorList>
    </citation>
    <scope>NUCLEOTIDE SEQUENCE [LARGE SCALE GENOMIC DNA]</scope>
    <source>
        <strain evidence="3">SNU_AA5</strain>
        <tissue evidence="3">Soma without cirri and trophi</tissue>
    </source>
</reference>
<dbReference type="OrthoDB" id="64893at2759"/>
<dbReference type="EMBL" id="VIIS01000626">
    <property type="protein sequence ID" value="KAF0306850.1"/>
    <property type="molecule type" value="Genomic_DNA"/>
</dbReference>
<organism evidence="3 4">
    <name type="scientific">Amphibalanus amphitrite</name>
    <name type="common">Striped barnacle</name>
    <name type="synonym">Balanus amphitrite</name>
    <dbReference type="NCBI Taxonomy" id="1232801"/>
    <lineage>
        <taxon>Eukaryota</taxon>
        <taxon>Metazoa</taxon>
        <taxon>Ecdysozoa</taxon>
        <taxon>Arthropoda</taxon>
        <taxon>Crustacea</taxon>
        <taxon>Multicrustacea</taxon>
        <taxon>Cirripedia</taxon>
        <taxon>Thoracica</taxon>
        <taxon>Thoracicalcarea</taxon>
        <taxon>Balanomorpha</taxon>
        <taxon>Balanoidea</taxon>
        <taxon>Balanidae</taxon>
        <taxon>Amphibalaninae</taxon>
        <taxon>Amphibalanus</taxon>
    </lineage>
</organism>
<accession>A0A6A4WT57</accession>
<protein>
    <recommendedName>
        <fullName evidence="2">Chitin-binding type-4 domain-containing protein</fullName>
    </recommendedName>
</protein>
<dbReference type="AlphaFoldDB" id="A0A6A4WT57"/>
<dbReference type="PANTHER" id="PTHR21113:SF4">
    <property type="entry name" value="CHITIN-BINDING TYPE-4 DOMAIN-CONTAINING PROTEIN"/>
    <property type="match status" value="1"/>
</dbReference>
<feature type="domain" description="Chitin-binding type-4" evidence="2">
    <location>
        <begin position="219"/>
        <end position="371"/>
    </location>
</feature>
<feature type="chain" id="PRO_5025515906" description="Chitin-binding type-4 domain-containing protein" evidence="1">
    <location>
        <begin position="21"/>
        <end position="376"/>
    </location>
</feature>
<comment type="caution">
    <text evidence="3">The sequence shown here is derived from an EMBL/GenBank/DDBJ whole genome shotgun (WGS) entry which is preliminary data.</text>
</comment>
<evidence type="ECO:0000313" key="4">
    <source>
        <dbReference type="Proteomes" id="UP000440578"/>
    </source>
</evidence>
<keyword evidence="4" id="KW-1185">Reference proteome</keyword>
<feature type="domain" description="Chitin-binding type-4" evidence="2">
    <location>
        <begin position="21"/>
        <end position="172"/>
    </location>
</feature>
<gene>
    <name evidence="3" type="ORF">FJT64_021747</name>
</gene>
<evidence type="ECO:0000259" key="2">
    <source>
        <dbReference type="Pfam" id="PF03067"/>
    </source>
</evidence>
<evidence type="ECO:0000256" key="1">
    <source>
        <dbReference type="SAM" id="SignalP"/>
    </source>
</evidence>
<dbReference type="Proteomes" id="UP000440578">
    <property type="component" value="Unassembled WGS sequence"/>
</dbReference>
<dbReference type="InterPro" id="IPR004302">
    <property type="entry name" value="Cellulose/chitin-bd_N"/>
</dbReference>
<dbReference type="PANTHER" id="PTHR21113">
    <property type="entry name" value="AGAP001705-PA"/>
    <property type="match status" value="1"/>
</dbReference>
<proteinExistence type="predicted"/>